<protein>
    <submittedName>
        <fullName evidence="3">Amidohydrolase</fullName>
    </submittedName>
</protein>
<feature type="chain" id="PRO_5045697326" evidence="1">
    <location>
        <begin position="25"/>
        <end position="424"/>
    </location>
</feature>
<comment type="caution">
    <text evidence="3">The sequence shown here is derived from an EMBL/GenBank/DDBJ whole genome shotgun (WGS) entry which is preliminary data.</text>
</comment>
<dbReference type="SUPFAM" id="SSF51556">
    <property type="entry name" value="Metallo-dependent hydrolases"/>
    <property type="match status" value="1"/>
</dbReference>
<sequence length="424" mass="45294">MTTRFLVSCLLLPITMLATTLLQAQDTLYLLQPDRVFDGGQLHEGWQVLVRNGFIESAGTQVNAPANARVLRLKGCTLLPGLIEGHSHLFLHPYNEVPWDDQVLKESRAERTARAVTHARATLLAGFTTVRDLGTEGAEYDDAGLKTAIEKGVIPGPHMLVATRAIVATGSYGPKSASADVDYPKGAAEVGNAAELEKEIRTQIGKGADLIKIYADYRWGPNDEAKPTFTLAELTLAVEVTRSSGREVVVHAGSAEAMRLAIMAGVSTIEHGDQGTPEVFKLMKEKGVALCPTIAAGDAVSQYKGWVKGKQEEPERIQTKRKSFAAALAAGVTICMGGDVGVFPHGDNAREMEMMVAYGMKPIDVLRAATSVNADVFNIADKAGRIKVGLPADILVVEGDPASNISAIRKVKLVMKDGKIVGKG</sequence>
<dbReference type="Proteomes" id="UP000192277">
    <property type="component" value="Unassembled WGS sequence"/>
</dbReference>
<dbReference type="PANTHER" id="PTHR43135">
    <property type="entry name" value="ALPHA-D-RIBOSE 1-METHYLPHOSPHONATE 5-TRIPHOSPHATE DIPHOSPHATASE"/>
    <property type="match status" value="1"/>
</dbReference>
<accession>A0ABX3NUI3</accession>
<keyword evidence="4" id="KW-1185">Reference proteome</keyword>
<feature type="domain" description="Amidohydrolase-related" evidence="2">
    <location>
        <begin position="77"/>
        <end position="421"/>
    </location>
</feature>
<dbReference type="Gene3D" id="3.20.20.140">
    <property type="entry name" value="Metal-dependent hydrolases"/>
    <property type="match status" value="1"/>
</dbReference>
<dbReference type="PANTHER" id="PTHR43135:SF3">
    <property type="entry name" value="ALPHA-D-RIBOSE 1-METHYLPHOSPHONATE 5-TRIPHOSPHATE DIPHOSPHATASE"/>
    <property type="match status" value="1"/>
</dbReference>
<dbReference type="SUPFAM" id="SSF51338">
    <property type="entry name" value="Composite domain of metallo-dependent hydrolases"/>
    <property type="match status" value="1"/>
</dbReference>
<name>A0ABX3NUI3_9BACT</name>
<dbReference type="InterPro" id="IPR011059">
    <property type="entry name" value="Metal-dep_hydrolase_composite"/>
</dbReference>
<dbReference type="InterPro" id="IPR006680">
    <property type="entry name" value="Amidohydro-rel"/>
</dbReference>
<gene>
    <name evidence="3" type="ORF">A4D02_33220</name>
</gene>
<evidence type="ECO:0000313" key="4">
    <source>
        <dbReference type="Proteomes" id="UP000192277"/>
    </source>
</evidence>
<dbReference type="InterPro" id="IPR051781">
    <property type="entry name" value="Metallo-dep_Hydrolase"/>
</dbReference>
<dbReference type="InterPro" id="IPR057744">
    <property type="entry name" value="OTAase-like"/>
</dbReference>
<feature type="signal peptide" evidence="1">
    <location>
        <begin position="1"/>
        <end position="24"/>
    </location>
</feature>
<evidence type="ECO:0000256" key="1">
    <source>
        <dbReference type="SAM" id="SignalP"/>
    </source>
</evidence>
<dbReference type="CDD" id="cd01299">
    <property type="entry name" value="Met_dep_hydrolase_A"/>
    <property type="match status" value="1"/>
</dbReference>
<keyword evidence="1" id="KW-0732">Signal</keyword>
<evidence type="ECO:0000313" key="3">
    <source>
        <dbReference type="EMBL" id="OQP45520.1"/>
    </source>
</evidence>
<dbReference type="Pfam" id="PF01979">
    <property type="entry name" value="Amidohydro_1"/>
    <property type="match status" value="1"/>
</dbReference>
<dbReference type="RefSeq" id="WP_014217307.1">
    <property type="nucleotide sequence ID" value="NZ_LWBO01000019.1"/>
</dbReference>
<organism evidence="3 4">
    <name type="scientific">Niastella koreensis</name>
    <dbReference type="NCBI Taxonomy" id="354356"/>
    <lineage>
        <taxon>Bacteria</taxon>
        <taxon>Pseudomonadati</taxon>
        <taxon>Bacteroidota</taxon>
        <taxon>Chitinophagia</taxon>
        <taxon>Chitinophagales</taxon>
        <taxon>Chitinophagaceae</taxon>
        <taxon>Niastella</taxon>
    </lineage>
</organism>
<dbReference type="EMBL" id="LWBO01000019">
    <property type="protein sequence ID" value="OQP45520.1"/>
    <property type="molecule type" value="Genomic_DNA"/>
</dbReference>
<reference evidence="3 4" key="1">
    <citation type="submission" date="2016-04" db="EMBL/GenBank/DDBJ databases">
        <authorList>
            <person name="Chen L."/>
            <person name="Zhuang W."/>
            <person name="Wang G."/>
        </authorList>
    </citation>
    <scope>NUCLEOTIDE SEQUENCE [LARGE SCALE GENOMIC DNA]</scope>
    <source>
        <strain evidence="4">GR20</strain>
    </source>
</reference>
<dbReference type="InterPro" id="IPR032466">
    <property type="entry name" value="Metal_Hydrolase"/>
</dbReference>
<dbReference type="Gene3D" id="2.30.40.10">
    <property type="entry name" value="Urease, subunit C, domain 1"/>
    <property type="match status" value="1"/>
</dbReference>
<evidence type="ECO:0000259" key="2">
    <source>
        <dbReference type="Pfam" id="PF01979"/>
    </source>
</evidence>
<proteinExistence type="predicted"/>